<organism evidence="3 4">
    <name type="scientific">Flavobacterium luminosum</name>
    <dbReference type="NCBI Taxonomy" id="2949086"/>
    <lineage>
        <taxon>Bacteria</taxon>
        <taxon>Pseudomonadati</taxon>
        <taxon>Bacteroidota</taxon>
        <taxon>Flavobacteriia</taxon>
        <taxon>Flavobacteriales</taxon>
        <taxon>Flavobacteriaceae</taxon>
        <taxon>Flavobacterium</taxon>
    </lineage>
</organism>
<proteinExistence type="predicted"/>
<name>A0ABT0TRX2_9FLAO</name>
<dbReference type="SUPFAM" id="SSF89392">
    <property type="entry name" value="Prokaryotic lipoproteins and lipoprotein localization factors"/>
    <property type="match status" value="1"/>
</dbReference>
<dbReference type="CDD" id="cd16325">
    <property type="entry name" value="LolA"/>
    <property type="match status" value="1"/>
</dbReference>
<reference evidence="3 4" key="1">
    <citation type="submission" date="2022-05" db="EMBL/GenBank/DDBJ databases">
        <title>Flavobacterium sp., isolated from activated sludge.</title>
        <authorList>
            <person name="Ran Q."/>
        </authorList>
    </citation>
    <scope>NUCLEOTIDE SEQUENCE [LARGE SCALE GENOMIC DNA]</scope>
    <source>
        <strain evidence="3 4">HXWNR70</strain>
    </source>
</reference>
<keyword evidence="4" id="KW-1185">Reference proteome</keyword>
<keyword evidence="1 2" id="KW-0732">Signal</keyword>
<keyword evidence="3" id="KW-0449">Lipoprotein</keyword>
<comment type="caution">
    <text evidence="3">The sequence shown here is derived from an EMBL/GenBank/DDBJ whole genome shotgun (WGS) entry which is preliminary data.</text>
</comment>
<evidence type="ECO:0000256" key="1">
    <source>
        <dbReference type="ARBA" id="ARBA00022729"/>
    </source>
</evidence>
<dbReference type="EMBL" id="JAMLJM010000011">
    <property type="protein sequence ID" value="MCL9810046.1"/>
    <property type="molecule type" value="Genomic_DNA"/>
</dbReference>
<dbReference type="InterPro" id="IPR004564">
    <property type="entry name" value="OM_lipoprot_carrier_LolA-like"/>
</dbReference>
<dbReference type="Gene3D" id="2.50.20.10">
    <property type="entry name" value="Lipoprotein localisation LolA/LolB/LppX"/>
    <property type="match status" value="1"/>
</dbReference>
<evidence type="ECO:0000256" key="2">
    <source>
        <dbReference type="SAM" id="SignalP"/>
    </source>
</evidence>
<feature type="chain" id="PRO_5046349161" evidence="2">
    <location>
        <begin position="30"/>
        <end position="224"/>
    </location>
</feature>
<evidence type="ECO:0000313" key="4">
    <source>
        <dbReference type="Proteomes" id="UP001317191"/>
    </source>
</evidence>
<feature type="signal peptide" evidence="2">
    <location>
        <begin position="1"/>
        <end position="29"/>
    </location>
</feature>
<gene>
    <name evidence="3" type="ORF">NAT50_11830</name>
</gene>
<protein>
    <submittedName>
        <fullName evidence="3">Outer membrane lipoprotein carrier protein LolA</fullName>
    </submittedName>
</protein>
<evidence type="ECO:0000313" key="3">
    <source>
        <dbReference type="EMBL" id="MCL9810046.1"/>
    </source>
</evidence>
<sequence length="224" mass="25319">MKKIIVKMKLMSKKFVGVLFLLIGFALQAQTPEKAKALLDKVSAKVKTYKNIQIDFKYNLQNAKENINQDSKGNVTLSGNQYILNFMGVSKMCDGAKIYTISKEDEEVSIASVGKGEEDNDTPEKMLTFFNKGFKYSWDIAQNVKGKKIQYIKLIPISSKDDRKQILVGVDTKTNTVYNTITIGKNGTRVTLTVNSFKTNVALPKNHFTFVKAKYPNYYINNLD</sequence>
<dbReference type="Proteomes" id="UP001317191">
    <property type="component" value="Unassembled WGS sequence"/>
</dbReference>
<accession>A0ABT0TRX2</accession>
<dbReference type="InterPro" id="IPR029046">
    <property type="entry name" value="LolA/LolB/LppX"/>
</dbReference>